<evidence type="ECO:0000256" key="2">
    <source>
        <dbReference type="PIRSR" id="PIRSR601310-3"/>
    </source>
</evidence>
<feature type="short sequence motif" description="Histidine triad motif" evidence="2 3">
    <location>
        <begin position="92"/>
        <end position="96"/>
    </location>
</feature>
<dbReference type="Proteomes" id="UP000799302">
    <property type="component" value="Unassembled WGS sequence"/>
</dbReference>
<dbReference type="CDD" id="cd01277">
    <property type="entry name" value="HINT_subgroup"/>
    <property type="match status" value="1"/>
</dbReference>
<accession>A0A6A6U0F3</accession>
<dbReference type="InterPro" id="IPR011146">
    <property type="entry name" value="HIT-like"/>
</dbReference>
<evidence type="ECO:0000256" key="3">
    <source>
        <dbReference type="PROSITE-ProRule" id="PRU00464"/>
    </source>
</evidence>
<name>A0A6A6U0F3_9PEZI</name>
<feature type="active site" description="Tele-AMP-histidine intermediate" evidence="1">
    <location>
        <position position="94"/>
    </location>
</feature>
<dbReference type="Gene3D" id="3.30.428.10">
    <property type="entry name" value="HIT-like"/>
    <property type="match status" value="1"/>
</dbReference>
<evidence type="ECO:0000259" key="4">
    <source>
        <dbReference type="PROSITE" id="PS51084"/>
    </source>
</evidence>
<evidence type="ECO:0000256" key="1">
    <source>
        <dbReference type="PIRSR" id="PIRSR601310-1"/>
    </source>
</evidence>
<dbReference type="OrthoDB" id="672793at2759"/>
<sequence>MACIFCRIIKGELPSFKIFESDKTLAFLDINPLSHGHTLIIPKHHGVSLTDIPDDSLTEVLSVAKKVALAVKAENWNLLQNNGRLAHQEVDHVHFHVIPKPNEKEGLGVGWPQMKVDMDKLKSYSEEVKSAVSKL</sequence>
<feature type="domain" description="HIT" evidence="4">
    <location>
        <begin position="4"/>
        <end position="107"/>
    </location>
</feature>
<dbReference type="AlphaFoldDB" id="A0A6A6U0F3"/>
<dbReference type="GO" id="GO:0003824">
    <property type="term" value="F:catalytic activity"/>
    <property type="evidence" value="ECO:0007669"/>
    <property type="project" value="InterPro"/>
</dbReference>
<dbReference type="PANTHER" id="PTHR46648:SF1">
    <property type="entry name" value="ADENOSINE 5'-MONOPHOSPHORAMIDASE HNT1"/>
    <property type="match status" value="1"/>
</dbReference>
<evidence type="ECO:0000313" key="5">
    <source>
        <dbReference type="EMBL" id="KAF2665071.1"/>
    </source>
</evidence>
<dbReference type="PANTHER" id="PTHR46648">
    <property type="entry name" value="HIT FAMILY PROTEIN 1"/>
    <property type="match status" value="1"/>
</dbReference>
<evidence type="ECO:0000313" key="6">
    <source>
        <dbReference type="Proteomes" id="UP000799302"/>
    </source>
</evidence>
<dbReference type="GO" id="GO:0009117">
    <property type="term" value="P:nucleotide metabolic process"/>
    <property type="evidence" value="ECO:0007669"/>
    <property type="project" value="TreeGrafter"/>
</dbReference>
<dbReference type="PRINTS" id="PR00332">
    <property type="entry name" value="HISTRIAD"/>
</dbReference>
<dbReference type="PROSITE" id="PS51084">
    <property type="entry name" value="HIT_2"/>
    <property type="match status" value="1"/>
</dbReference>
<organism evidence="5 6">
    <name type="scientific">Microthyrium microscopicum</name>
    <dbReference type="NCBI Taxonomy" id="703497"/>
    <lineage>
        <taxon>Eukaryota</taxon>
        <taxon>Fungi</taxon>
        <taxon>Dikarya</taxon>
        <taxon>Ascomycota</taxon>
        <taxon>Pezizomycotina</taxon>
        <taxon>Dothideomycetes</taxon>
        <taxon>Dothideomycetes incertae sedis</taxon>
        <taxon>Microthyriales</taxon>
        <taxon>Microthyriaceae</taxon>
        <taxon>Microthyrium</taxon>
    </lineage>
</organism>
<dbReference type="InterPro" id="IPR039384">
    <property type="entry name" value="HINT"/>
</dbReference>
<proteinExistence type="predicted"/>
<dbReference type="SUPFAM" id="SSF54197">
    <property type="entry name" value="HIT-like"/>
    <property type="match status" value="1"/>
</dbReference>
<dbReference type="InterPro" id="IPR019808">
    <property type="entry name" value="Histidine_triad_CS"/>
</dbReference>
<gene>
    <name evidence="5" type="ORF">BT63DRAFT_84259</name>
</gene>
<keyword evidence="6" id="KW-1185">Reference proteome</keyword>
<dbReference type="EMBL" id="MU004241">
    <property type="protein sequence ID" value="KAF2665071.1"/>
    <property type="molecule type" value="Genomic_DNA"/>
</dbReference>
<dbReference type="InterPro" id="IPR036265">
    <property type="entry name" value="HIT-like_sf"/>
</dbReference>
<reference evidence="5" key="1">
    <citation type="journal article" date="2020" name="Stud. Mycol.">
        <title>101 Dothideomycetes genomes: a test case for predicting lifestyles and emergence of pathogens.</title>
        <authorList>
            <person name="Haridas S."/>
            <person name="Albert R."/>
            <person name="Binder M."/>
            <person name="Bloem J."/>
            <person name="Labutti K."/>
            <person name="Salamov A."/>
            <person name="Andreopoulos B."/>
            <person name="Baker S."/>
            <person name="Barry K."/>
            <person name="Bills G."/>
            <person name="Bluhm B."/>
            <person name="Cannon C."/>
            <person name="Castanera R."/>
            <person name="Culley D."/>
            <person name="Daum C."/>
            <person name="Ezra D."/>
            <person name="Gonzalez J."/>
            <person name="Henrissat B."/>
            <person name="Kuo A."/>
            <person name="Liang C."/>
            <person name="Lipzen A."/>
            <person name="Lutzoni F."/>
            <person name="Magnuson J."/>
            <person name="Mondo S."/>
            <person name="Nolan M."/>
            <person name="Ohm R."/>
            <person name="Pangilinan J."/>
            <person name="Park H.-J."/>
            <person name="Ramirez L."/>
            <person name="Alfaro M."/>
            <person name="Sun H."/>
            <person name="Tritt A."/>
            <person name="Yoshinaga Y."/>
            <person name="Zwiers L.-H."/>
            <person name="Turgeon B."/>
            <person name="Goodwin S."/>
            <person name="Spatafora J."/>
            <person name="Crous P."/>
            <person name="Grigoriev I."/>
        </authorList>
    </citation>
    <scope>NUCLEOTIDE SEQUENCE</scope>
    <source>
        <strain evidence="5">CBS 115976</strain>
    </source>
</reference>
<dbReference type="Pfam" id="PF01230">
    <property type="entry name" value="HIT"/>
    <property type="match status" value="1"/>
</dbReference>
<dbReference type="PROSITE" id="PS00892">
    <property type="entry name" value="HIT_1"/>
    <property type="match status" value="1"/>
</dbReference>
<dbReference type="InterPro" id="IPR001310">
    <property type="entry name" value="Histidine_triad_HIT"/>
</dbReference>
<protein>
    <submittedName>
        <fullName evidence="5">HIT-like protein</fullName>
    </submittedName>
</protein>